<dbReference type="InterPro" id="IPR000259">
    <property type="entry name" value="Adhesion_dom_fimbrial"/>
</dbReference>
<dbReference type="InterPro" id="IPR036937">
    <property type="entry name" value="Adhesion_dom_fimbrial_sf"/>
</dbReference>
<accession>A0A7H5AD37</accession>
<dbReference type="InterPro" id="IPR008966">
    <property type="entry name" value="Adhesion_dom_sf"/>
</dbReference>
<dbReference type="PIRSF" id="PIRSF029766">
    <property type="entry name" value="UCP029766"/>
    <property type="match status" value="1"/>
</dbReference>
<dbReference type="NCBIfam" id="NF011783">
    <property type="entry name" value="PRK15247.1"/>
    <property type="match status" value="1"/>
</dbReference>
<proteinExistence type="predicted"/>
<organism evidence="3 4">
    <name type="scientific">Klebsiella michiganensis</name>
    <dbReference type="NCBI Taxonomy" id="1134687"/>
    <lineage>
        <taxon>Bacteria</taxon>
        <taxon>Pseudomonadati</taxon>
        <taxon>Pseudomonadota</taxon>
        <taxon>Gammaproteobacteria</taxon>
        <taxon>Enterobacterales</taxon>
        <taxon>Enterobacteriaceae</taxon>
        <taxon>Klebsiella/Raoultella group</taxon>
        <taxon>Klebsiella</taxon>
    </lineage>
</organism>
<protein>
    <recommendedName>
        <fullName evidence="2">Fimbrial-type adhesion domain-containing protein</fullName>
    </recommendedName>
</protein>
<dbReference type="RefSeq" id="WP_004854026.1">
    <property type="nucleotide sequence ID" value="NZ_CABGLF010000028.1"/>
</dbReference>
<dbReference type="GO" id="GO:0009289">
    <property type="term" value="C:pilus"/>
    <property type="evidence" value="ECO:0007669"/>
    <property type="project" value="InterPro"/>
</dbReference>
<dbReference type="Proteomes" id="UP000020202">
    <property type="component" value="Unassembled WGS sequence"/>
</dbReference>
<feature type="domain" description="Fimbrial-type adhesion" evidence="2">
    <location>
        <begin position="276"/>
        <end position="462"/>
    </location>
</feature>
<gene>
    <name evidence="3" type="ORF">L373_01484</name>
</gene>
<feature type="chain" id="PRO_5028826794" description="Fimbrial-type adhesion domain-containing protein" evidence="1">
    <location>
        <begin position="33"/>
        <end position="462"/>
    </location>
</feature>
<dbReference type="EMBL" id="JCNZ01000007">
    <property type="protein sequence ID" value="EWF91101.1"/>
    <property type="molecule type" value="Genomic_DNA"/>
</dbReference>
<sequence length="462" mass="48601">MMTFLRKKEKPRLFIFLLVPVIFFGWSQMSFAAGTCTKVTSTSQLSTAALNAGYTAASWTGASDANTVTSLGLPGIITISGSSSFQPSGTLLGSSAASFLTSGHKETYPANQILFRCNQTAVDAGLYEFYATNGDENYSGKNAASEVDGSYFTYVKNVAIRLTNTKTGEYYSRYWKSRQLTADDWYSDDSYTYIPASAFADVFVELFKVDGTYGSQNSSNFYTYNWWSTGSAQPAGYVAFQGGSLSSGLYNGADSASNYSGWYGYWPAGFGLTNYVTFVRGATCLVKDFPSVVLLPTISVSELNAGNTSRAGFSISLECESGAVSSTSNSTSSSANVAMGFMVNQANAVSKAQSLGLVTSGGGLTWLLDTNYGSGAGEASGVGIQILNNGGSALNLLPAKSSFGSGNSYGWYGFKDLLSLTGAGSGTDIYTGDFTAELSAITGQTVTAGSVNAQLQVVVSFQ</sequence>
<dbReference type="InterPro" id="IPR011228">
    <property type="entry name" value="UCP029766"/>
</dbReference>
<dbReference type="AlphaFoldDB" id="A0A7H5AD37"/>
<dbReference type="Gene3D" id="2.60.40.1090">
    <property type="entry name" value="Fimbrial-type adhesion domain"/>
    <property type="match status" value="1"/>
</dbReference>
<evidence type="ECO:0000313" key="3">
    <source>
        <dbReference type="EMBL" id="EWF91101.1"/>
    </source>
</evidence>
<dbReference type="Pfam" id="PF00419">
    <property type="entry name" value="Fimbrial"/>
    <property type="match status" value="1"/>
</dbReference>
<name>A0A7H5AD37_9ENTR</name>
<dbReference type="SUPFAM" id="SSF49401">
    <property type="entry name" value="Bacterial adhesins"/>
    <property type="match status" value="1"/>
</dbReference>
<keyword evidence="1" id="KW-0732">Signal</keyword>
<feature type="signal peptide" evidence="1">
    <location>
        <begin position="1"/>
        <end position="32"/>
    </location>
</feature>
<evidence type="ECO:0000259" key="2">
    <source>
        <dbReference type="Pfam" id="PF00419"/>
    </source>
</evidence>
<evidence type="ECO:0000313" key="4">
    <source>
        <dbReference type="Proteomes" id="UP000020202"/>
    </source>
</evidence>
<dbReference type="GO" id="GO:0007155">
    <property type="term" value="P:cell adhesion"/>
    <property type="evidence" value="ECO:0007669"/>
    <property type="project" value="InterPro"/>
</dbReference>
<evidence type="ECO:0000256" key="1">
    <source>
        <dbReference type="SAM" id="SignalP"/>
    </source>
</evidence>
<reference evidence="3 4" key="1">
    <citation type="submission" date="2014-01" db="EMBL/GenBank/DDBJ databases">
        <title>The Genome Sequence of Klebsiella oxytoca MGH 27.</title>
        <authorList>
            <consortium name="The Broad Institute Genomics Platform"/>
            <consortium name="The Broad Institute Genome Sequencing Center for Infectious Disease"/>
            <person name="Murphy C."/>
            <person name="Cosimi L."/>
            <person name="Cerqueira G."/>
            <person name="Feldgarden M."/>
            <person name="Earl A."/>
            <person name="Hung D."/>
            <person name="Onderdonk A.B."/>
            <person name="Ferraro M.J."/>
            <person name="Hooper D."/>
            <person name="Dekker J."/>
            <person name="O'Brien T."/>
            <person name="Huang S."/>
            <person name="Quan V."/>
            <person name="Ernst C."/>
            <person name="Delaney M."/>
            <person name="DuBois A."/>
            <person name="Kim D.S."/>
            <person name="Young S.K."/>
            <person name="Zeng Q."/>
            <person name="Gargeya S."/>
            <person name="Fitzgerald M."/>
            <person name="Abouelleil A."/>
            <person name="Alvarado L."/>
            <person name="Berlin A.M."/>
            <person name="Chapman S.B."/>
            <person name="Gainer-Dewar J."/>
            <person name="Goldberg J."/>
            <person name="Gnerre S."/>
            <person name="Griggs A."/>
            <person name="Gujja S."/>
            <person name="Hansen M."/>
            <person name="Howarth C."/>
            <person name="Imamovic A."/>
            <person name="Ireland A."/>
            <person name="Larimer J."/>
            <person name="McCowan C."/>
            <person name="Murphy C."/>
            <person name="Pearson M."/>
            <person name="Poon T.W."/>
            <person name="Priest M."/>
            <person name="Roberts A."/>
            <person name="Saif S."/>
            <person name="Shea T."/>
            <person name="Sykes S."/>
            <person name="Wortman J."/>
            <person name="Nusbaum C."/>
            <person name="Birren B."/>
        </authorList>
    </citation>
    <scope>NUCLEOTIDE SEQUENCE [LARGE SCALE GENOMIC DNA]</scope>
    <source>
        <strain evidence="3 4">MGH 27</strain>
    </source>
</reference>
<comment type="caution">
    <text evidence="3">The sequence shown here is derived from an EMBL/GenBank/DDBJ whole genome shotgun (WGS) entry which is preliminary data.</text>
</comment>